<dbReference type="Proteomes" id="UP000603912">
    <property type="component" value="Unassembled WGS sequence"/>
</dbReference>
<evidence type="ECO:0000313" key="3">
    <source>
        <dbReference type="Proteomes" id="UP000603912"/>
    </source>
</evidence>
<reference evidence="2" key="2">
    <citation type="submission" date="2020-09" db="EMBL/GenBank/DDBJ databases">
        <authorList>
            <person name="Sun Q."/>
            <person name="Zhou Y."/>
        </authorList>
    </citation>
    <scope>NUCLEOTIDE SEQUENCE</scope>
    <source>
        <strain evidence="2">CGMCC 1.12214</strain>
    </source>
</reference>
<name>A0A917ML27_9HYPH</name>
<sequence length="76" mass="8790">MAEIINLRRARKTKARAQADAKADENRARFGRPKAERTLTAKIDDLAARRLEGHRLERDQPDGDRVQPHRFPDDET</sequence>
<protein>
    <recommendedName>
        <fullName evidence="4">DUF4169 family protein</fullName>
    </recommendedName>
</protein>
<evidence type="ECO:0008006" key="4">
    <source>
        <dbReference type="Google" id="ProtNLM"/>
    </source>
</evidence>
<organism evidence="2 3">
    <name type="scientific">Alsobacter metallidurans</name>
    <dbReference type="NCBI Taxonomy" id="340221"/>
    <lineage>
        <taxon>Bacteria</taxon>
        <taxon>Pseudomonadati</taxon>
        <taxon>Pseudomonadota</taxon>
        <taxon>Alphaproteobacteria</taxon>
        <taxon>Hyphomicrobiales</taxon>
        <taxon>Alsobacteraceae</taxon>
        <taxon>Alsobacter</taxon>
    </lineage>
</organism>
<evidence type="ECO:0000313" key="2">
    <source>
        <dbReference type="EMBL" id="GGH27336.1"/>
    </source>
</evidence>
<reference evidence="2" key="1">
    <citation type="journal article" date="2014" name="Int. J. Syst. Evol. Microbiol.">
        <title>Complete genome sequence of Corynebacterium casei LMG S-19264T (=DSM 44701T), isolated from a smear-ripened cheese.</title>
        <authorList>
            <consortium name="US DOE Joint Genome Institute (JGI-PGF)"/>
            <person name="Walter F."/>
            <person name="Albersmeier A."/>
            <person name="Kalinowski J."/>
            <person name="Ruckert C."/>
        </authorList>
    </citation>
    <scope>NUCLEOTIDE SEQUENCE</scope>
    <source>
        <strain evidence="2">CGMCC 1.12214</strain>
    </source>
</reference>
<feature type="region of interest" description="Disordered" evidence="1">
    <location>
        <begin position="1"/>
        <end position="76"/>
    </location>
</feature>
<accession>A0A917ML27</accession>
<dbReference type="RefSeq" id="WP_188519056.1">
    <property type="nucleotide sequence ID" value="NZ_BMES01000002.1"/>
</dbReference>
<dbReference type="AlphaFoldDB" id="A0A917ML27"/>
<keyword evidence="3" id="KW-1185">Reference proteome</keyword>
<comment type="caution">
    <text evidence="2">The sequence shown here is derived from an EMBL/GenBank/DDBJ whole genome shotgun (WGS) entry which is preliminary data.</text>
</comment>
<feature type="compositionally biased region" description="Basic and acidic residues" evidence="1">
    <location>
        <begin position="17"/>
        <end position="76"/>
    </location>
</feature>
<dbReference type="Pfam" id="PF13770">
    <property type="entry name" value="DUF4169"/>
    <property type="match status" value="1"/>
</dbReference>
<dbReference type="EMBL" id="BMES01000002">
    <property type="protein sequence ID" value="GGH27336.1"/>
    <property type="molecule type" value="Genomic_DNA"/>
</dbReference>
<dbReference type="InterPro" id="IPR025227">
    <property type="entry name" value="DUF4169"/>
</dbReference>
<gene>
    <name evidence="2" type="ORF">GCM10007036_35770</name>
</gene>
<evidence type="ECO:0000256" key="1">
    <source>
        <dbReference type="SAM" id="MobiDB-lite"/>
    </source>
</evidence>
<proteinExistence type="predicted"/>